<reference evidence="2" key="3">
    <citation type="submission" date="2019-06" db="EMBL/GenBank/DDBJ databases">
        <authorList>
            <person name="Poynton C."/>
            <person name="Hasenbein S."/>
            <person name="Benoit J.B."/>
            <person name="Sepulveda M.S."/>
            <person name="Poelchau M.F."/>
            <person name="Murali S.C."/>
            <person name="Chen S."/>
            <person name="Glastad K.M."/>
            <person name="Werren J.H."/>
            <person name="Vineis J.H."/>
            <person name="Bowen J.L."/>
            <person name="Friedrich M."/>
            <person name="Jones J."/>
            <person name="Robertson H.M."/>
            <person name="Feyereisen R."/>
            <person name="Mechler-Hickson A."/>
            <person name="Mathers N."/>
            <person name="Lee C.E."/>
            <person name="Colbourne J.K."/>
            <person name="Biales A."/>
            <person name="Johnston J.S."/>
            <person name="Wellborn G.A."/>
            <person name="Rosendale A.J."/>
            <person name="Cridge A.G."/>
            <person name="Munoz-Torres M.C."/>
            <person name="Bain P.A."/>
            <person name="Manny A.R."/>
            <person name="Major K.M."/>
            <person name="Lambert F.N."/>
            <person name="Vulpe C.D."/>
            <person name="Tuck P."/>
            <person name="Blalock B.J."/>
            <person name="Lin Y.-Y."/>
            <person name="Smith M.E."/>
            <person name="Ochoa-Acuna H."/>
            <person name="Chen M.-J.M."/>
            <person name="Childers C.P."/>
            <person name="Qu J."/>
            <person name="Dugan S."/>
            <person name="Lee S.L."/>
            <person name="Chao H."/>
            <person name="Dinh H."/>
            <person name="Han Y."/>
            <person name="Doddapaneni H."/>
            <person name="Worley K.C."/>
            <person name="Muzny D.M."/>
            <person name="Gibbs R.A."/>
            <person name="Richards S."/>
        </authorList>
    </citation>
    <scope>NUCLEOTIDE SEQUENCE</scope>
    <source>
        <strain evidence="2">HAZT.00-mixed</strain>
        <tissue evidence="2">Whole organism</tissue>
    </source>
</reference>
<proteinExistence type="predicted"/>
<dbReference type="PANTHER" id="PTHR47526:SF4">
    <property type="entry name" value="SWIM-TYPE DOMAIN-CONTAINING PROTEIN"/>
    <property type="match status" value="1"/>
</dbReference>
<reference evidence="2" key="1">
    <citation type="submission" date="2014-08" db="EMBL/GenBank/DDBJ databases">
        <authorList>
            <person name="Murali S."/>
            <person name="Richards S."/>
            <person name="Bandaranaike D."/>
            <person name="Bellair M."/>
            <person name="Blankenburg K."/>
            <person name="Chao H."/>
            <person name="Dinh H."/>
            <person name="Doddapaneni H."/>
            <person name="Dugan-Rocha S."/>
            <person name="Elkadiri S."/>
            <person name="Gnanaolivu R."/>
            <person name="Hughes D."/>
            <person name="Lee S."/>
            <person name="Li M."/>
            <person name="Ming W."/>
            <person name="Munidasa M."/>
            <person name="Muniz J."/>
            <person name="Nguyen L."/>
            <person name="Osuji N."/>
            <person name="Pu L.-L."/>
            <person name="Puazo M."/>
            <person name="Skinner E."/>
            <person name="Qu C."/>
            <person name="Quiroz J."/>
            <person name="Raj R."/>
            <person name="Weissenberger G."/>
            <person name="Xin Y."/>
            <person name="Zou X."/>
            <person name="Han Y."/>
            <person name="Worley K."/>
            <person name="Muzny D."/>
            <person name="Gibbs R."/>
        </authorList>
    </citation>
    <scope>NUCLEOTIDE SEQUENCE</scope>
    <source>
        <strain evidence="2">HAZT.00-mixed</strain>
        <tissue evidence="2">Whole organism</tissue>
    </source>
</reference>
<organism evidence="2">
    <name type="scientific">Hyalella azteca</name>
    <name type="common">Amphipod</name>
    <dbReference type="NCBI Taxonomy" id="294128"/>
    <lineage>
        <taxon>Eukaryota</taxon>
        <taxon>Metazoa</taxon>
        <taxon>Ecdysozoa</taxon>
        <taxon>Arthropoda</taxon>
        <taxon>Crustacea</taxon>
        <taxon>Multicrustacea</taxon>
        <taxon>Malacostraca</taxon>
        <taxon>Eumalacostraca</taxon>
        <taxon>Peracarida</taxon>
        <taxon>Amphipoda</taxon>
        <taxon>Senticaudata</taxon>
        <taxon>Talitrida</taxon>
        <taxon>Talitroidea</taxon>
        <taxon>Hyalellidae</taxon>
        <taxon>Hyalella</taxon>
    </lineage>
</organism>
<reference evidence="2" key="2">
    <citation type="journal article" date="2018" name="Environ. Sci. Technol.">
        <title>The Toxicogenome of Hyalella azteca: A Model for Sediment Ecotoxicology and Evolutionary Toxicology.</title>
        <authorList>
            <person name="Poynton H.C."/>
            <person name="Hasenbein S."/>
            <person name="Benoit J.B."/>
            <person name="Sepulveda M.S."/>
            <person name="Poelchau M.F."/>
            <person name="Hughes D.S.T."/>
            <person name="Murali S.C."/>
            <person name="Chen S."/>
            <person name="Glastad K.M."/>
            <person name="Goodisman M.A.D."/>
            <person name="Werren J.H."/>
            <person name="Vineis J.H."/>
            <person name="Bowen J.L."/>
            <person name="Friedrich M."/>
            <person name="Jones J."/>
            <person name="Robertson H.M."/>
            <person name="Feyereisen R."/>
            <person name="Mechler-Hickson A."/>
            <person name="Mathers N."/>
            <person name="Lee C.E."/>
            <person name="Colbourne J.K."/>
            <person name="Biales A."/>
            <person name="Johnston J.S."/>
            <person name="Wellborn G.A."/>
            <person name="Rosendale A.J."/>
            <person name="Cridge A.G."/>
            <person name="Munoz-Torres M.C."/>
            <person name="Bain P.A."/>
            <person name="Manny A.R."/>
            <person name="Major K.M."/>
            <person name="Lambert F.N."/>
            <person name="Vulpe C.D."/>
            <person name="Tuck P."/>
            <person name="Blalock B.J."/>
            <person name="Lin Y.Y."/>
            <person name="Smith M.E."/>
            <person name="Ochoa-Acuna H."/>
            <person name="Chen M.M."/>
            <person name="Childers C.P."/>
            <person name="Qu J."/>
            <person name="Dugan S."/>
            <person name="Lee S.L."/>
            <person name="Chao H."/>
            <person name="Dinh H."/>
            <person name="Han Y."/>
            <person name="Doddapaneni H."/>
            <person name="Worley K.C."/>
            <person name="Muzny D.M."/>
            <person name="Gibbs R.A."/>
            <person name="Richards S."/>
        </authorList>
    </citation>
    <scope>NUCLEOTIDE SEQUENCE</scope>
    <source>
        <strain evidence="2">HAZT.00-mixed</strain>
        <tissue evidence="2">Whole organism</tissue>
    </source>
</reference>
<dbReference type="InterPro" id="IPR011604">
    <property type="entry name" value="PDDEXK-like_dom_sf"/>
</dbReference>
<dbReference type="GO" id="GO:0006281">
    <property type="term" value="P:DNA repair"/>
    <property type="evidence" value="ECO:0007669"/>
    <property type="project" value="UniProtKB-ARBA"/>
</dbReference>
<gene>
    <name evidence="2" type="ORF">HAZT_HAZT009240</name>
</gene>
<comment type="caution">
    <text evidence="2">The sequence shown here is derived from an EMBL/GenBank/DDBJ whole genome shotgun (WGS) entry which is preliminary data.</text>
</comment>
<name>A0A6A0H9M0_HYAAZ</name>
<dbReference type="Gene3D" id="3.90.320.10">
    <property type="match status" value="1"/>
</dbReference>
<dbReference type="PANTHER" id="PTHR47526">
    <property type="entry name" value="ATP-DEPENDENT DNA HELICASE"/>
    <property type="match status" value="1"/>
</dbReference>
<sequence>MADETSMRPNEKLLKPWVVTDADGTIISAHYDSVAGVGETCTHVGAVLFKVDAIVRCREKTTVTAYWMVPSSIAKVEPQVGYRIDYTPSTAKKRALDRVLDGSQPGAMPVMEIRTGPATKTVFQALDADELKMMLEELHLTGVEAAVLSVTPEYSVVYGKQMENEALASYKASVKDDHFEFMMEKSGLVVNPEIPFMAASPDSIVTCDCCGRGVVEVKCLYTHRESTLEEAIEEDVDDMVACDNEKCETEYFIFGVLAEIHHRTRMTVGFLTSSLLSP</sequence>
<evidence type="ECO:0000313" key="2">
    <source>
        <dbReference type="EMBL" id="KAA0202460.1"/>
    </source>
</evidence>
<dbReference type="Proteomes" id="UP000711488">
    <property type="component" value="Unassembled WGS sequence"/>
</dbReference>
<dbReference type="AlphaFoldDB" id="A0A6A0H9M0"/>
<dbReference type="InterPro" id="IPR011335">
    <property type="entry name" value="Restrct_endonuc-II-like"/>
</dbReference>
<protein>
    <recommendedName>
        <fullName evidence="1">YqaJ viral recombinase domain-containing protein</fullName>
    </recommendedName>
</protein>
<evidence type="ECO:0000259" key="1">
    <source>
        <dbReference type="Pfam" id="PF09588"/>
    </source>
</evidence>
<dbReference type="InterPro" id="IPR019080">
    <property type="entry name" value="YqaJ_viral_recombinase"/>
</dbReference>
<dbReference type="SUPFAM" id="SSF52980">
    <property type="entry name" value="Restriction endonuclease-like"/>
    <property type="match status" value="1"/>
</dbReference>
<dbReference type="EMBL" id="JQDR03003573">
    <property type="protein sequence ID" value="KAA0202460.1"/>
    <property type="molecule type" value="Genomic_DNA"/>
</dbReference>
<feature type="domain" description="YqaJ viral recombinase" evidence="1">
    <location>
        <begin position="154"/>
        <end position="234"/>
    </location>
</feature>
<accession>A0A6A0H9M0</accession>
<dbReference type="Pfam" id="PF09588">
    <property type="entry name" value="YqaJ"/>
    <property type="match status" value="1"/>
</dbReference>